<evidence type="ECO:0000313" key="5">
    <source>
        <dbReference type="EMBL" id="ABY33553.1"/>
    </source>
</evidence>
<evidence type="ECO:0000256" key="1">
    <source>
        <dbReference type="ARBA" id="ARBA00005791"/>
    </source>
</evidence>
<dbReference type="Pfam" id="PF13462">
    <property type="entry name" value="Thioredoxin_4"/>
    <property type="match status" value="1"/>
</dbReference>
<organism evidence="5 6">
    <name type="scientific">Chloroflexus aurantiacus (strain ATCC 29366 / DSM 635 / J-10-fl)</name>
    <dbReference type="NCBI Taxonomy" id="324602"/>
    <lineage>
        <taxon>Bacteria</taxon>
        <taxon>Bacillati</taxon>
        <taxon>Chloroflexota</taxon>
        <taxon>Chloroflexia</taxon>
        <taxon>Chloroflexales</taxon>
        <taxon>Chloroflexineae</taxon>
        <taxon>Chloroflexaceae</taxon>
        <taxon>Chloroflexus</taxon>
    </lineage>
</organism>
<evidence type="ECO:0000259" key="4">
    <source>
        <dbReference type="PROSITE" id="PS51352"/>
    </source>
</evidence>
<proteinExistence type="inferred from homology"/>
<comment type="similarity">
    <text evidence="1">Belongs to the thioredoxin family. DsbA subfamily.</text>
</comment>
<protein>
    <submittedName>
        <fullName evidence="5">DSBA oxidoreductase</fullName>
    </submittedName>
</protein>
<dbReference type="EMBL" id="CP000909">
    <property type="protein sequence ID" value="ABY33553.1"/>
    <property type="molecule type" value="Genomic_DNA"/>
</dbReference>
<dbReference type="KEGG" id="cau:Caur_0302"/>
<dbReference type="PATRIC" id="fig|324602.8.peg.354"/>
<dbReference type="InterPro" id="IPR013766">
    <property type="entry name" value="Thioredoxin_domain"/>
</dbReference>
<dbReference type="AlphaFoldDB" id="A9WCY4"/>
<dbReference type="PANTHER" id="PTHR13887:SF56">
    <property type="entry name" value="THIOREDOXIN-LIKE REDUCTASE RV2466C"/>
    <property type="match status" value="1"/>
</dbReference>
<dbReference type="EnsemblBacteria" id="ABY33553">
    <property type="protein sequence ID" value="ABY33553"/>
    <property type="gene ID" value="Caur_0302"/>
</dbReference>
<dbReference type="RefSeq" id="WP_012256209.1">
    <property type="nucleotide sequence ID" value="NC_010175.1"/>
</dbReference>
<dbReference type="STRING" id="324602.Caur_0302"/>
<name>A9WCY4_CHLAA</name>
<gene>
    <name evidence="5" type="ordered locus">Caur_0302</name>
</gene>
<sequence length="260" mass="28179">MRVRLLVLIMLLSLTACTAATPVPSPTAIPRLPTVTPEPLSQSTPTPRIIRLSESPLPVFTPTPIPTPVISADGITTASMAQLGISAEPYAILGDPNAPVTIIEFTDFGCTFCRRHHVLTFPALREEFISSGQVFYVVRQLPVTSPHGDQAALAALCAGEQGKYWEMHDQLFAAGDAWYSDATTARRRIIALATDLGLDSAVLQRCMEHPATQATLARHVSEAHALRVFGTPTFFINNQLFAGAQPIARWRDVLEGGGRR</sequence>
<dbReference type="InterPro" id="IPR036249">
    <property type="entry name" value="Thioredoxin-like_sf"/>
</dbReference>
<feature type="region of interest" description="Disordered" evidence="2">
    <location>
        <begin position="27"/>
        <end position="47"/>
    </location>
</feature>
<dbReference type="PROSITE" id="PS51352">
    <property type="entry name" value="THIOREDOXIN_2"/>
    <property type="match status" value="1"/>
</dbReference>
<feature type="signal peptide" evidence="3">
    <location>
        <begin position="1"/>
        <end position="19"/>
    </location>
</feature>
<dbReference type="eggNOG" id="COG1651">
    <property type="taxonomic scope" value="Bacteria"/>
</dbReference>
<dbReference type="SUPFAM" id="SSF52833">
    <property type="entry name" value="Thioredoxin-like"/>
    <property type="match status" value="1"/>
</dbReference>
<dbReference type="PANTHER" id="PTHR13887">
    <property type="entry name" value="GLUTATHIONE S-TRANSFERASE KAPPA"/>
    <property type="match status" value="1"/>
</dbReference>
<feature type="chain" id="PRO_5002746192" evidence="3">
    <location>
        <begin position="20"/>
        <end position="260"/>
    </location>
</feature>
<dbReference type="PROSITE" id="PS51257">
    <property type="entry name" value="PROKAR_LIPOPROTEIN"/>
    <property type="match status" value="1"/>
</dbReference>
<dbReference type="Gene3D" id="3.40.30.10">
    <property type="entry name" value="Glutaredoxin"/>
    <property type="match status" value="1"/>
</dbReference>
<evidence type="ECO:0000313" key="6">
    <source>
        <dbReference type="Proteomes" id="UP000002008"/>
    </source>
</evidence>
<dbReference type="InParanoid" id="A9WCY4"/>
<feature type="domain" description="Thioredoxin" evidence="4">
    <location>
        <begin position="51"/>
        <end position="259"/>
    </location>
</feature>
<dbReference type="FunCoup" id="A9WCY4">
    <property type="interactions" value="5"/>
</dbReference>
<dbReference type="Proteomes" id="UP000002008">
    <property type="component" value="Chromosome"/>
</dbReference>
<evidence type="ECO:0000256" key="2">
    <source>
        <dbReference type="SAM" id="MobiDB-lite"/>
    </source>
</evidence>
<evidence type="ECO:0000256" key="3">
    <source>
        <dbReference type="SAM" id="SignalP"/>
    </source>
</evidence>
<reference evidence="6" key="1">
    <citation type="journal article" date="2011" name="BMC Genomics">
        <title>Complete genome sequence of the filamentous anoxygenic phototrophic bacterium Chloroflexus aurantiacus.</title>
        <authorList>
            <person name="Tang K.H."/>
            <person name="Barry K."/>
            <person name="Chertkov O."/>
            <person name="Dalin E."/>
            <person name="Han C.S."/>
            <person name="Hauser L.J."/>
            <person name="Honchak B.M."/>
            <person name="Karbach L.E."/>
            <person name="Land M.L."/>
            <person name="Lapidus A."/>
            <person name="Larimer F.W."/>
            <person name="Mikhailova N."/>
            <person name="Pitluck S."/>
            <person name="Pierson B.K."/>
            <person name="Blankenship R.E."/>
        </authorList>
    </citation>
    <scope>NUCLEOTIDE SEQUENCE [LARGE SCALE GENOMIC DNA]</scope>
    <source>
        <strain evidence="6">ATCC 29366 / DSM 635 / J-10-fl</strain>
    </source>
</reference>
<dbReference type="InterPro" id="IPR012336">
    <property type="entry name" value="Thioredoxin-like_fold"/>
</dbReference>
<dbReference type="HOGENOM" id="CLU_000288_47_1_0"/>
<keyword evidence="6" id="KW-1185">Reference proteome</keyword>
<keyword evidence="3" id="KW-0732">Signal</keyword>
<accession>A9WCY4</accession>